<dbReference type="InterPro" id="IPR029044">
    <property type="entry name" value="Nucleotide-diphossugar_trans"/>
</dbReference>
<dbReference type="InterPro" id="IPR002495">
    <property type="entry name" value="Glyco_trans_8"/>
</dbReference>
<evidence type="ECO:0000256" key="2">
    <source>
        <dbReference type="ARBA" id="ARBA00022679"/>
    </source>
</evidence>
<dbReference type="SUPFAM" id="SSF53448">
    <property type="entry name" value="Nucleotide-diphospho-sugar transferases"/>
    <property type="match status" value="1"/>
</dbReference>
<organism evidence="4 5">
    <name type="scientific">Artemisia annua</name>
    <name type="common">Sweet wormwood</name>
    <dbReference type="NCBI Taxonomy" id="35608"/>
    <lineage>
        <taxon>Eukaryota</taxon>
        <taxon>Viridiplantae</taxon>
        <taxon>Streptophyta</taxon>
        <taxon>Embryophyta</taxon>
        <taxon>Tracheophyta</taxon>
        <taxon>Spermatophyta</taxon>
        <taxon>Magnoliopsida</taxon>
        <taxon>eudicotyledons</taxon>
        <taxon>Gunneridae</taxon>
        <taxon>Pentapetalae</taxon>
        <taxon>asterids</taxon>
        <taxon>campanulids</taxon>
        <taxon>Asterales</taxon>
        <taxon>Asteraceae</taxon>
        <taxon>Asteroideae</taxon>
        <taxon>Anthemideae</taxon>
        <taxon>Artemisiinae</taxon>
        <taxon>Artemisia</taxon>
    </lineage>
</organism>
<keyword evidence="5" id="KW-1185">Reference proteome</keyword>
<sequence length="71" mass="8527">MAYREMYPKLHRILFFDDDVVVQKYLIALWKVDMDGMDDLTHQLPMIIRHDENLRRQERNGAPAHIISKFA</sequence>
<name>A0A2U1KUR4_ARTAN</name>
<dbReference type="EMBL" id="PKPP01013769">
    <property type="protein sequence ID" value="PWA40480.1"/>
    <property type="molecule type" value="Genomic_DNA"/>
</dbReference>
<gene>
    <name evidence="4" type="ORF">CTI12_AA562310</name>
</gene>
<dbReference type="GO" id="GO:0016757">
    <property type="term" value="F:glycosyltransferase activity"/>
    <property type="evidence" value="ECO:0007669"/>
    <property type="project" value="UniProtKB-KW"/>
</dbReference>
<evidence type="ECO:0000313" key="5">
    <source>
        <dbReference type="Proteomes" id="UP000245207"/>
    </source>
</evidence>
<evidence type="ECO:0000313" key="4">
    <source>
        <dbReference type="EMBL" id="PWA40480.1"/>
    </source>
</evidence>
<reference evidence="4 5" key="1">
    <citation type="journal article" date="2018" name="Mol. Plant">
        <title>The genome of Artemisia annua provides insight into the evolution of Asteraceae family and artemisinin biosynthesis.</title>
        <authorList>
            <person name="Shen Q."/>
            <person name="Zhang L."/>
            <person name="Liao Z."/>
            <person name="Wang S."/>
            <person name="Yan T."/>
            <person name="Shi P."/>
            <person name="Liu M."/>
            <person name="Fu X."/>
            <person name="Pan Q."/>
            <person name="Wang Y."/>
            <person name="Lv Z."/>
            <person name="Lu X."/>
            <person name="Zhang F."/>
            <person name="Jiang W."/>
            <person name="Ma Y."/>
            <person name="Chen M."/>
            <person name="Hao X."/>
            <person name="Li L."/>
            <person name="Tang Y."/>
            <person name="Lv G."/>
            <person name="Zhou Y."/>
            <person name="Sun X."/>
            <person name="Brodelius P.E."/>
            <person name="Rose J.K.C."/>
            <person name="Tang K."/>
        </authorList>
    </citation>
    <scope>NUCLEOTIDE SEQUENCE [LARGE SCALE GENOMIC DNA]</scope>
    <source>
        <strain evidence="5">cv. Huhao1</strain>
        <tissue evidence="4">Leaf</tissue>
    </source>
</reference>
<keyword evidence="1" id="KW-0328">Glycosyltransferase</keyword>
<evidence type="ECO:0000256" key="1">
    <source>
        <dbReference type="ARBA" id="ARBA00022676"/>
    </source>
</evidence>
<comment type="caution">
    <text evidence="4">The sequence shown here is derived from an EMBL/GenBank/DDBJ whole genome shotgun (WGS) entry which is preliminary data.</text>
</comment>
<dbReference type="Pfam" id="PF01501">
    <property type="entry name" value="Glyco_transf_8"/>
    <property type="match status" value="1"/>
</dbReference>
<dbReference type="OrthoDB" id="1720352at2759"/>
<protein>
    <recommendedName>
        <fullName evidence="3">Hexosyltransferase</fullName>
        <ecNumber evidence="3">2.4.1.-</ecNumber>
    </recommendedName>
</protein>
<evidence type="ECO:0000256" key="3">
    <source>
        <dbReference type="RuleBase" id="RU362027"/>
    </source>
</evidence>
<dbReference type="STRING" id="35608.A0A2U1KUR4"/>
<dbReference type="EC" id="2.4.1.-" evidence="3"/>
<proteinExistence type="inferred from homology"/>
<keyword evidence="2" id="KW-0808">Transferase</keyword>
<dbReference type="AlphaFoldDB" id="A0A2U1KUR4"/>
<accession>A0A2U1KUR4</accession>
<dbReference type="Proteomes" id="UP000245207">
    <property type="component" value="Unassembled WGS sequence"/>
</dbReference>
<comment type="similarity">
    <text evidence="3">Belongs to the glycosyltransferase 8 family.</text>
</comment>